<dbReference type="SUPFAM" id="SSF64182">
    <property type="entry name" value="DHH phosphoesterases"/>
    <property type="match status" value="1"/>
</dbReference>
<dbReference type="InterPro" id="IPR049553">
    <property type="entry name" value="GdpP-like_PAS"/>
</dbReference>
<comment type="subcellular location">
    <subcellularLocation>
        <location evidence="1">Cell membrane</location>
        <topology evidence="1">Multi-pass membrane protein</topology>
    </subcellularLocation>
</comment>
<accession>A0ABR8WC74</accession>
<dbReference type="PROSITE" id="PS50887">
    <property type="entry name" value="GGDEF"/>
    <property type="match status" value="1"/>
</dbReference>
<sequence length="658" mass="73458">MSAFFRKRKLRYPLIALLFLGIVAAILISLWSEWAAGIFTLLFIIAFAVAWVTEKRVYEATEKHIETLSYRMKKVGEEALLEMPIGILLVNEKYDIEWANPYMTSTLEYDTLIGESLYTLSDEFHTLVKSEEPRELTITLGERKYRVFYKADDRLFYLFDITEQVEIETLYYADRTVIGILFIDNYDELAQGMDDQTRSNLNSLVTSLVNQWGADHGIFVKRISSDRFMAVFNESILKELELSKFAILDDIREVTSKDNLALTLSIGVGAGSASLVELGGLAQSGLDLVLGRGGDQVAIKHPSGKVKFYGGKTNPVEKRTRVRARVISHALRDLIQESDQVFVMGHKMPDMDSIGAAVGVAKMAAMNKVKGRIVIDFDEYDRSVMRLMEEIEGAPELFEQFITPEEALADMTEHSLLVIVDTHKPSMVIDERLLQRMERVVLIDHHRRGEEFITNTMLVYMEPYASSTAELVTELIEYQPKHEKLSMLEATAMLAGIIVDTKSFTLRTGARTFEAASYLRSNGADTVLVQRILKEDLETYVERAKIVQTVEFVGDGIAIARGEPGRVYSPVLIAQTADILLTMKDVNASFVVAERSEGGIGISARSLGEVNVQIVMENLGGGGHLTNAATQMPNATIEEAIGQLKAAIMENNEGGTNE</sequence>
<dbReference type="Pfam" id="PF01368">
    <property type="entry name" value="DHH"/>
    <property type="match status" value="1"/>
</dbReference>
<keyword evidence="10" id="KW-1185">Reference proteome</keyword>
<evidence type="ECO:0000256" key="7">
    <source>
        <dbReference type="SAM" id="Phobius"/>
    </source>
</evidence>
<dbReference type="Proteomes" id="UP000658980">
    <property type="component" value="Unassembled WGS sequence"/>
</dbReference>
<evidence type="ECO:0000259" key="8">
    <source>
        <dbReference type="PROSITE" id="PS50887"/>
    </source>
</evidence>
<feature type="transmembrane region" description="Helical" evidence="7">
    <location>
        <begin position="34"/>
        <end position="53"/>
    </location>
</feature>
<dbReference type="Gene3D" id="3.30.450.20">
    <property type="entry name" value="PAS domain"/>
    <property type="match status" value="1"/>
</dbReference>
<dbReference type="Pfam" id="PF02272">
    <property type="entry name" value="DHHA1"/>
    <property type="match status" value="1"/>
</dbReference>
<comment type="caution">
    <text evidence="9">The sequence shown here is derived from an EMBL/GenBank/DDBJ whole genome shotgun (WGS) entry which is preliminary data.</text>
</comment>
<keyword evidence="3 7" id="KW-0812">Transmembrane</keyword>
<evidence type="ECO:0000313" key="10">
    <source>
        <dbReference type="Proteomes" id="UP000658980"/>
    </source>
</evidence>
<dbReference type="EMBL" id="JACSPU010000002">
    <property type="protein sequence ID" value="MBD8014301.1"/>
    <property type="molecule type" value="Genomic_DNA"/>
</dbReference>
<dbReference type="InterPro" id="IPR000160">
    <property type="entry name" value="GGDEF_dom"/>
</dbReference>
<gene>
    <name evidence="9" type="ORF">H9630_05650</name>
</gene>
<dbReference type="Pfam" id="PF24898">
    <property type="entry name" value="GGDEF_GdpP"/>
    <property type="match status" value="1"/>
</dbReference>
<dbReference type="InterPro" id="IPR014528">
    <property type="entry name" value="GdpP/PdeA"/>
</dbReference>
<dbReference type="Gene3D" id="3.90.1640.10">
    <property type="entry name" value="inorganic pyrophosphatase (n-terminal core)"/>
    <property type="match status" value="1"/>
</dbReference>
<evidence type="ECO:0000256" key="3">
    <source>
        <dbReference type="ARBA" id="ARBA00022692"/>
    </source>
</evidence>
<feature type="transmembrane region" description="Helical" evidence="7">
    <location>
        <begin position="12"/>
        <end position="28"/>
    </location>
</feature>
<evidence type="ECO:0000256" key="1">
    <source>
        <dbReference type="ARBA" id="ARBA00004651"/>
    </source>
</evidence>
<organism evidence="9 10">
    <name type="scientific">Planococcus wigleyi</name>
    <dbReference type="NCBI Taxonomy" id="2762216"/>
    <lineage>
        <taxon>Bacteria</taxon>
        <taxon>Bacillati</taxon>
        <taxon>Bacillota</taxon>
        <taxon>Bacilli</taxon>
        <taxon>Bacillales</taxon>
        <taxon>Caryophanaceae</taxon>
        <taxon>Planococcus</taxon>
    </lineage>
</organism>
<comment type="similarity">
    <text evidence="6">Belongs to the GdpP/PdeA phosphodiesterase family.</text>
</comment>
<comment type="catalytic activity">
    <reaction evidence="6">
        <text>3',3'-c-di-AMP + H2O = 5'-O-phosphonoadenylyl-(3'-&gt;5')-adenosine + H(+)</text>
        <dbReference type="Rhea" id="RHEA:54420"/>
        <dbReference type="ChEBI" id="CHEBI:15377"/>
        <dbReference type="ChEBI" id="CHEBI:15378"/>
        <dbReference type="ChEBI" id="CHEBI:71500"/>
        <dbReference type="ChEBI" id="CHEBI:138171"/>
    </reaction>
</comment>
<dbReference type="SMART" id="SM00267">
    <property type="entry name" value="GGDEF"/>
    <property type="match status" value="1"/>
</dbReference>
<evidence type="ECO:0000313" key="9">
    <source>
        <dbReference type="EMBL" id="MBD8014301.1"/>
    </source>
</evidence>
<dbReference type="PIRSF" id="PIRSF026583">
    <property type="entry name" value="YybT"/>
    <property type="match status" value="1"/>
</dbReference>
<proteinExistence type="inferred from homology"/>
<dbReference type="PANTHER" id="PTHR47618:SF2">
    <property type="entry name" value="CYCLIC-DI-AMP PHOSPHODIESTERASE GDPP"/>
    <property type="match status" value="1"/>
</dbReference>
<dbReference type="InterPro" id="IPR051319">
    <property type="entry name" value="Oligoribo/pAp-PDE_c-di-AMP_PDE"/>
</dbReference>
<evidence type="ECO:0000256" key="4">
    <source>
        <dbReference type="ARBA" id="ARBA00022989"/>
    </source>
</evidence>
<feature type="domain" description="GGDEF" evidence="8">
    <location>
        <begin position="174"/>
        <end position="302"/>
    </location>
</feature>
<dbReference type="EC" id="3.1.4.-" evidence="6"/>
<dbReference type="InterPro" id="IPR003156">
    <property type="entry name" value="DHHA1_dom"/>
</dbReference>
<dbReference type="InterPro" id="IPR001667">
    <property type="entry name" value="DDH_dom"/>
</dbReference>
<reference evidence="9 10" key="1">
    <citation type="submission" date="2020-08" db="EMBL/GenBank/DDBJ databases">
        <title>A Genomic Blueprint of the Chicken Gut Microbiome.</title>
        <authorList>
            <person name="Gilroy R."/>
            <person name="Ravi A."/>
            <person name="Getino M."/>
            <person name="Pursley I."/>
            <person name="Horton D.L."/>
            <person name="Alikhan N.-F."/>
            <person name="Baker D."/>
            <person name="Gharbi K."/>
            <person name="Hall N."/>
            <person name="Watson M."/>
            <person name="Adriaenssens E.M."/>
            <person name="Foster-Nyarko E."/>
            <person name="Jarju S."/>
            <person name="Secka A."/>
            <person name="Antonio M."/>
            <person name="Oren A."/>
            <person name="Chaudhuri R."/>
            <person name="La Ragione R.M."/>
            <person name="Hildebrand F."/>
            <person name="Pallen M.J."/>
        </authorList>
    </citation>
    <scope>NUCLEOTIDE SEQUENCE [LARGE SCALE GENOMIC DNA]</scope>
    <source>
        <strain evidence="9 10">Sa1BUA13</strain>
    </source>
</reference>
<dbReference type="Pfam" id="PF21370">
    <property type="entry name" value="PAS_GdpP"/>
    <property type="match status" value="1"/>
</dbReference>
<evidence type="ECO:0000256" key="6">
    <source>
        <dbReference type="PIRNR" id="PIRNR026583"/>
    </source>
</evidence>
<keyword evidence="6" id="KW-0378">Hydrolase</keyword>
<keyword evidence="2 6" id="KW-1003">Cell membrane</keyword>
<dbReference type="Gene3D" id="3.10.310.30">
    <property type="match status" value="1"/>
</dbReference>
<comment type="function">
    <text evidence="6">Has phosphodiesterase (PDE) activity against cyclic-di-AMP (c-di-AMP).</text>
</comment>
<dbReference type="RefSeq" id="WP_191714543.1">
    <property type="nucleotide sequence ID" value="NZ_JACSPU010000002.1"/>
</dbReference>
<protein>
    <recommendedName>
        <fullName evidence="6">Cyclic-di-AMP phosphodiesterase</fullName>
        <ecNumber evidence="6">3.1.4.-</ecNumber>
    </recommendedName>
</protein>
<evidence type="ECO:0000256" key="5">
    <source>
        <dbReference type="ARBA" id="ARBA00023136"/>
    </source>
</evidence>
<keyword evidence="5 6" id="KW-0472">Membrane</keyword>
<dbReference type="PANTHER" id="PTHR47618">
    <property type="entry name" value="BIFUNCTIONAL OLIGORIBONUCLEASE AND PAP PHOSPHATASE NRNA"/>
    <property type="match status" value="1"/>
</dbReference>
<name>A0ABR8WC74_9BACL</name>
<keyword evidence="4 7" id="KW-1133">Transmembrane helix</keyword>
<evidence type="ECO:0000256" key="2">
    <source>
        <dbReference type="ARBA" id="ARBA00022475"/>
    </source>
</evidence>
<dbReference type="InterPro" id="IPR038763">
    <property type="entry name" value="DHH_sf"/>
</dbReference>